<evidence type="ECO:0000256" key="2">
    <source>
        <dbReference type="ARBA" id="ARBA00022679"/>
    </source>
</evidence>
<organism evidence="5 6">
    <name type="scientific">Caloramator proteoclasticus DSM 10124</name>
    <dbReference type="NCBI Taxonomy" id="1121262"/>
    <lineage>
        <taxon>Bacteria</taxon>
        <taxon>Bacillati</taxon>
        <taxon>Bacillota</taxon>
        <taxon>Clostridia</taxon>
        <taxon>Eubacteriales</taxon>
        <taxon>Clostridiaceae</taxon>
        <taxon>Caloramator</taxon>
    </lineage>
</organism>
<dbReference type="Pfam" id="PF05524">
    <property type="entry name" value="PEP-utilisers_N"/>
    <property type="match status" value="1"/>
</dbReference>
<accession>A0A1M5BEE5</accession>
<comment type="similarity">
    <text evidence="1">Belongs to the PEP-utilizing enzyme family.</text>
</comment>
<keyword evidence="3" id="KW-0175">Coiled coil</keyword>
<dbReference type="RefSeq" id="WP_278299009.1">
    <property type="nucleotide sequence ID" value="NZ_FQVG01000069.1"/>
</dbReference>
<dbReference type="InterPro" id="IPR008731">
    <property type="entry name" value="PTS_EIN"/>
</dbReference>
<dbReference type="Gene3D" id="1.10.274.10">
    <property type="entry name" value="PtsI, HPr-binding domain"/>
    <property type="match status" value="1"/>
</dbReference>
<dbReference type="GO" id="GO:0009401">
    <property type="term" value="P:phosphoenolpyruvate-dependent sugar phosphotransferase system"/>
    <property type="evidence" value="ECO:0007669"/>
    <property type="project" value="InterPro"/>
</dbReference>
<feature type="domain" description="Phosphotransferase system enzyme I N-terminal" evidence="4">
    <location>
        <begin position="3"/>
        <end position="124"/>
    </location>
</feature>
<evidence type="ECO:0000313" key="5">
    <source>
        <dbReference type="EMBL" id="SHF40808.1"/>
    </source>
</evidence>
<dbReference type="EMBL" id="FQVG01000069">
    <property type="protein sequence ID" value="SHF40808.1"/>
    <property type="molecule type" value="Genomic_DNA"/>
</dbReference>
<evidence type="ECO:0000259" key="4">
    <source>
        <dbReference type="Pfam" id="PF05524"/>
    </source>
</evidence>
<dbReference type="SUPFAM" id="SSF47831">
    <property type="entry name" value="Enzyme I of the PEP:sugar phosphotransferase system HPr-binding (sub)domain"/>
    <property type="match status" value="1"/>
</dbReference>
<dbReference type="GO" id="GO:0016740">
    <property type="term" value="F:transferase activity"/>
    <property type="evidence" value="ECO:0007669"/>
    <property type="project" value="UniProtKB-KW"/>
</dbReference>
<gene>
    <name evidence="5" type="ORF">SAMN02746091_02462</name>
</gene>
<evidence type="ECO:0000313" key="6">
    <source>
        <dbReference type="Proteomes" id="UP000184423"/>
    </source>
</evidence>
<name>A0A1M5BEE5_9CLOT</name>
<dbReference type="InterPro" id="IPR050499">
    <property type="entry name" value="PEP-utilizing_PTS_enzyme"/>
</dbReference>
<keyword evidence="6" id="KW-1185">Reference proteome</keyword>
<dbReference type="PANTHER" id="PTHR46244">
    <property type="entry name" value="PHOSPHOENOLPYRUVATE-PROTEIN PHOSPHOTRANSFERASE"/>
    <property type="match status" value="1"/>
</dbReference>
<sequence length="137" mass="15296">MLKGIAASSGVAIGKALVIVDKEVEIERRAIDNIEAETTKLQNAVATAKEQLEKIKEIAREKIGEDKAQVFEAHLMMLEDPEFIGAVEAQISSESICAEYALKQTADMFISMFESMDNEYMRERAADIRDVSKRIIN</sequence>
<evidence type="ECO:0000256" key="3">
    <source>
        <dbReference type="SAM" id="Coils"/>
    </source>
</evidence>
<dbReference type="Proteomes" id="UP000184423">
    <property type="component" value="Unassembled WGS sequence"/>
</dbReference>
<keyword evidence="2" id="KW-0808">Transferase</keyword>
<feature type="non-terminal residue" evidence="5">
    <location>
        <position position="137"/>
    </location>
</feature>
<reference evidence="6" key="1">
    <citation type="submission" date="2016-11" db="EMBL/GenBank/DDBJ databases">
        <authorList>
            <person name="Varghese N."/>
            <person name="Submissions S."/>
        </authorList>
    </citation>
    <scope>NUCLEOTIDE SEQUENCE [LARGE SCALE GENOMIC DNA]</scope>
    <source>
        <strain evidence="6">DSM 10124</strain>
    </source>
</reference>
<dbReference type="InterPro" id="IPR036618">
    <property type="entry name" value="PtsI_HPr-bd_sf"/>
</dbReference>
<feature type="coiled-coil region" evidence="3">
    <location>
        <begin position="24"/>
        <end position="69"/>
    </location>
</feature>
<dbReference type="PANTHER" id="PTHR46244:SF3">
    <property type="entry name" value="PHOSPHOENOLPYRUVATE-PROTEIN PHOSPHOTRANSFERASE"/>
    <property type="match status" value="1"/>
</dbReference>
<protein>
    <submittedName>
        <fullName evidence="5">PEP-utilising enzyme, N-terminal</fullName>
    </submittedName>
</protein>
<evidence type="ECO:0000256" key="1">
    <source>
        <dbReference type="ARBA" id="ARBA00007837"/>
    </source>
</evidence>
<dbReference type="AlphaFoldDB" id="A0A1M5BEE5"/>
<proteinExistence type="inferred from homology"/>